<evidence type="ECO:0000256" key="1">
    <source>
        <dbReference type="ARBA" id="ARBA00010641"/>
    </source>
</evidence>
<dbReference type="Pfam" id="PF08281">
    <property type="entry name" value="Sigma70_r4_2"/>
    <property type="match status" value="1"/>
</dbReference>
<dbReference type="InterPro" id="IPR013325">
    <property type="entry name" value="RNA_pol_sigma_r2"/>
</dbReference>
<dbReference type="SUPFAM" id="SSF88946">
    <property type="entry name" value="Sigma2 domain of RNA polymerase sigma factors"/>
    <property type="match status" value="1"/>
</dbReference>
<dbReference type="AlphaFoldDB" id="A0A7W5DQK6"/>
<gene>
    <name evidence="8" type="ORF">FHX64_001422</name>
</gene>
<dbReference type="InterPro" id="IPR036388">
    <property type="entry name" value="WH-like_DNA-bd_sf"/>
</dbReference>
<reference evidence="8 9" key="1">
    <citation type="submission" date="2020-08" db="EMBL/GenBank/DDBJ databases">
        <title>Genomic Encyclopedia of Type Strains, Phase IV (KMG-IV): sequencing the most valuable type-strain genomes for metagenomic binning, comparative biology and taxonomic classification.</title>
        <authorList>
            <person name="Goeker M."/>
        </authorList>
    </citation>
    <scope>NUCLEOTIDE SEQUENCE [LARGE SCALE GENOMIC DNA]</scope>
    <source>
        <strain evidence="8 9">DSM 27471</strain>
    </source>
</reference>
<comment type="similarity">
    <text evidence="1">Belongs to the sigma-70 factor family. ECF subfamily.</text>
</comment>
<dbReference type="InterPro" id="IPR014284">
    <property type="entry name" value="RNA_pol_sigma-70_dom"/>
</dbReference>
<dbReference type="Gene3D" id="1.10.10.10">
    <property type="entry name" value="Winged helix-like DNA-binding domain superfamily/Winged helix DNA-binding domain"/>
    <property type="match status" value="1"/>
</dbReference>
<dbReference type="PANTHER" id="PTHR43133:SF8">
    <property type="entry name" value="RNA POLYMERASE SIGMA FACTOR HI_1459-RELATED"/>
    <property type="match status" value="1"/>
</dbReference>
<accession>A0A7W5DQK6</accession>
<keyword evidence="4" id="KW-0238">DNA-binding</keyword>
<evidence type="ECO:0000313" key="9">
    <source>
        <dbReference type="Proteomes" id="UP000544222"/>
    </source>
</evidence>
<dbReference type="GO" id="GO:0016987">
    <property type="term" value="F:sigma factor activity"/>
    <property type="evidence" value="ECO:0007669"/>
    <property type="project" value="UniProtKB-KW"/>
</dbReference>
<dbReference type="PANTHER" id="PTHR43133">
    <property type="entry name" value="RNA POLYMERASE ECF-TYPE SIGMA FACTO"/>
    <property type="match status" value="1"/>
</dbReference>
<evidence type="ECO:0000259" key="7">
    <source>
        <dbReference type="Pfam" id="PF08281"/>
    </source>
</evidence>
<evidence type="ECO:0000256" key="2">
    <source>
        <dbReference type="ARBA" id="ARBA00023015"/>
    </source>
</evidence>
<evidence type="ECO:0000256" key="5">
    <source>
        <dbReference type="ARBA" id="ARBA00023163"/>
    </source>
</evidence>
<feature type="domain" description="RNA polymerase sigma factor 70 region 4 type 2" evidence="7">
    <location>
        <begin position="104"/>
        <end position="156"/>
    </location>
</feature>
<dbReference type="InterPro" id="IPR013324">
    <property type="entry name" value="RNA_pol_sigma_r3/r4-like"/>
</dbReference>
<dbReference type="Proteomes" id="UP000544222">
    <property type="component" value="Unassembled WGS sequence"/>
</dbReference>
<evidence type="ECO:0000313" key="8">
    <source>
        <dbReference type="EMBL" id="MBB3187259.1"/>
    </source>
</evidence>
<evidence type="ECO:0000259" key="6">
    <source>
        <dbReference type="Pfam" id="PF04542"/>
    </source>
</evidence>
<dbReference type="GO" id="GO:0003677">
    <property type="term" value="F:DNA binding"/>
    <property type="evidence" value="ECO:0007669"/>
    <property type="project" value="UniProtKB-KW"/>
</dbReference>
<dbReference type="InterPro" id="IPR039425">
    <property type="entry name" value="RNA_pol_sigma-70-like"/>
</dbReference>
<evidence type="ECO:0000256" key="3">
    <source>
        <dbReference type="ARBA" id="ARBA00023082"/>
    </source>
</evidence>
<keyword evidence="9" id="KW-1185">Reference proteome</keyword>
<feature type="domain" description="RNA polymerase sigma-70 region 2" evidence="6">
    <location>
        <begin position="14"/>
        <end position="76"/>
    </location>
</feature>
<dbReference type="InterPro" id="IPR013249">
    <property type="entry name" value="RNA_pol_sigma70_r4_t2"/>
</dbReference>
<dbReference type="CDD" id="cd06171">
    <property type="entry name" value="Sigma70_r4"/>
    <property type="match status" value="1"/>
</dbReference>
<protein>
    <submittedName>
        <fullName evidence="8">RNA polymerase sigma-70 factor (ECF subfamily)</fullName>
    </submittedName>
</protein>
<keyword evidence="2" id="KW-0805">Transcription regulation</keyword>
<organism evidence="8 9">
    <name type="scientific">Microbacter margulisiae</name>
    <dbReference type="NCBI Taxonomy" id="1350067"/>
    <lineage>
        <taxon>Bacteria</taxon>
        <taxon>Pseudomonadati</taxon>
        <taxon>Bacteroidota</taxon>
        <taxon>Bacteroidia</taxon>
        <taxon>Bacteroidales</taxon>
        <taxon>Porphyromonadaceae</taxon>
        <taxon>Microbacter</taxon>
    </lineage>
</organism>
<keyword evidence="5" id="KW-0804">Transcription</keyword>
<proteinExistence type="inferred from homology"/>
<dbReference type="RefSeq" id="WP_183413044.1">
    <property type="nucleotide sequence ID" value="NZ_JACHYB010000001.1"/>
</dbReference>
<evidence type="ECO:0000256" key="4">
    <source>
        <dbReference type="ARBA" id="ARBA00023125"/>
    </source>
</evidence>
<dbReference type="NCBIfam" id="TIGR02937">
    <property type="entry name" value="sigma70-ECF"/>
    <property type="match status" value="1"/>
</dbReference>
<dbReference type="SUPFAM" id="SSF88659">
    <property type="entry name" value="Sigma3 and sigma4 domains of RNA polymerase sigma factors"/>
    <property type="match status" value="1"/>
</dbReference>
<dbReference type="InterPro" id="IPR007627">
    <property type="entry name" value="RNA_pol_sigma70_r2"/>
</dbReference>
<sequence>MDLKQFEIKILPLKNKIYRLAKALLGNATNAEDAVQDVYLKLWAQREQIEKADNIQAFCLQVARNYCLDRLRILRRVDFDELTDISFSTDRSPYEQVEQQDLAERIKKLMAFLPEQQRTVIHLRDVDDLEFEEITRITGMSENAIKVNLSRARQKIRELLNKENI</sequence>
<name>A0A7W5DQK6_9PORP</name>
<dbReference type="Pfam" id="PF04542">
    <property type="entry name" value="Sigma70_r2"/>
    <property type="match status" value="1"/>
</dbReference>
<comment type="caution">
    <text evidence="8">The sequence shown here is derived from an EMBL/GenBank/DDBJ whole genome shotgun (WGS) entry which is preliminary data.</text>
</comment>
<dbReference type="GO" id="GO:0006352">
    <property type="term" value="P:DNA-templated transcription initiation"/>
    <property type="evidence" value="ECO:0007669"/>
    <property type="project" value="InterPro"/>
</dbReference>
<dbReference type="Gene3D" id="1.10.1740.10">
    <property type="match status" value="1"/>
</dbReference>
<keyword evidence="3" id="KW-0731">Sigma factor</keyword>
<dbReference type="EMBL" id="JACHYB010000001">
    <property type="protein sequence ID" value="MBB3187259.1"/>
    <property type="molecule type" value="Genomic_DNA"/>
</dbReference>